<evidence type="ECO:0000313" key="9">
    <source>
        <dbReference type="EMBL" id="AHF26610.1"/>
    </source>
</evidence>
<feature type="transmembrane region" description="Helical" evidence="7">
    <location>
        <begin position="158"/>
        <end position="178"/>
    </location>
</feature>
<dbReference type="PANTHER" id="PTHR32243">
    <property type="entry name" value="MALTOSE TRANSPORT SYSTEM PERMEASE-RELATED"/>
    <property type="match status" value="1"/>
</dbReference>
<protein>
    <submittedName>
        <fullName evidence="9">Putative sugar ABC transporter, permease protein</fullName>
    </submittedName>
</protein>
<evidence type="ECO:0000256" key="7">
    <source>
        <dbReference type="RuleBase" id="RU363032"/>
    </source>
</evidence>
<dbReference type="Gene3D" id="1.10.3720.10">
    <property type="entry name" value="MetI-like"/>
    <property type="match status" value="1"/>
</dbReference>
<dbReference type="InterPro" id="IPR000515">
    <property type="entry name" value="MetI-like"/>
</dbReference>
<feature type="transmembrane region" description="Helical" evidence="7">
    <location>
        <begin position="81"/>
        <end position="111"/>
    </location>
</feature>
<name>W0FTY0_9BACT</name>
<dbReference type="Pfam" id="PF00528">
    <property type="entry name" value="BPD_transp_1"/>
    <property type="match status" value="1"/>
</dbReference>
<evidence type="ECO:0000259" key="8">
    <source>
        <dbReference type="PROSITE" id="PS50928"/>
    </source>
</evidence>
<comment type="similarity">
    <text evidence="7">Belongs to the binding-protein-dependent transport system permease family.</text>
</comment>
<dbReference type="CDD" id="cd06261">
    <property type="entry name" value="TM_PBP2"/>
    <property type="match status" value="1"/>
</dbReference>
<feature type="transmembrane region" description="Helical" evidence="7">
    <location>
        <begin position="259"/>
        <end position="278"/>
    </location>
</feature>
<feature type="transmembrane region" description="Helical" evidence="7">
    <location>
        <begin position="199"/>
        <end position="221"/>
    </location>
</feature>
<sequence>MTNKPSPWQIFVRRNGRTALYMFLGLLLAVVVLSPVLWMFLTSIMRPVDLTAKPLRLIPEAVTFERFQQVFASDNSSDPAYVFRIALINSFIIAAAVTLLSLVVGSLSAYAFAHVRFRGKNGLMLTILFTYMLPPAALIIPLYRIYNRFGWLDKRGPLIILYLSFIVPFIIWVMQDFFGSISRSFEEAAQVDGATRLQTLIYIFVPIARPGAIATGILAFLMSWDEFFYSLIFTSSLAAKTMPVAIAEFNGKFTIDYGMISVAGILGSLIPVAITVIFQKYIVMGMTAGGVKE</sequence>
<evidence type="ECO:0000256" key="6">
    <source>
        <dbReference type="ARBA" id="ARBA00023136"/>
    </source>
</evidence>
<organism evidence="9">
    <name type="scientific">uncultured bacterium Contig394</name>
    <dbReference type="NCBI Taxonomy" id="1393566"/>
    <lineage>
        <taxon>Bacteria</taxon>
        <taxon>environmental samples</taxon>
    </lineage>
</organism>
<keyword evidence="4 7" id="KW-0812">Transmembrane</keyword>
<evidence type="ECO:0000256" key="5">
    <source>
        <dbReference type="ARBA" id="ARBA00022989"/>
    </source>
</evidence>
<dbReference type="AlphaFoldDB" id="W0FTY0"/>
<keyword evidence="6 7" id="KW-0472">Membrane</keyword>
<evidence type="ECO:0000256" key="3">
    <source>
        <dbReference type="ARBA" id="ARBA00022475"/>
    </source>
</evidence>
<proteinExistence type="inferred from homology"/>
<comment type="subcellular location">
    <subcellularLocation>
        <location evidence="1 7">Cell membrane</location>
        <topology evidence="1 7">Multi-pass membrane protein</topology>
    </subcellularLocation>
</comment>
<feature type="transmembrane region" description="Helical" evidence="7">
    <location>
        <begin position="123"/>
        <end position="146"/>
    </location>
</feature>
<dbReference type="PANTHER" id="PTHR32243:SF18">
    <property type="entry name" value="INNER MEMBRANE ABC TRANSPORTER PERMEASE PROTEIN YCJP"/>
    <property type="match status" value="1"/>
</dbReference>
<accession>W0FTY0</accession>
<reference evidence="9" key="1">
    <citation type="journal article" date="2013" name="PLoS ONE">
        <title>Metagenomic insights into the carbohydrate-active enzymes carried by the microorganisms adhering to solid digesta in the rumen of cows.</title>
        <authorList>
            <person name="Wang L."/>
            <person name="Hatem A."/>
            <person name="Catalyurek U.V."/>
            <person name="Morrison M."/>
            <person name="Yu Z."/>
        </authorList>
    </citation>
    <scope>NUCLEOTIDE SEQUENCE</scope>
</reference>
<dbReference type="InterPro" id="IPR050901">
    <property type="entry name" value="BP-dep_ABC_trans_perm"/>
</dbReference>
<evidence type="ECO:0000256" key="4">
    <source>
        <dbReference type="ARBA" id="ARBA00022692"/>
    </source>
</evidence>
<dbReference type="GO" id="GO:0005886">
    <property type="term" value="C:plasma membrane"/>
    <property type="evidence" value="ECO:0007669"/>
    <property type="project" value="UniProtKB-SubCell"/>
</dbReference>
<evidence type="ECO:0000256" key="2">
    <source>
        <dbReference type="ARBA" id="ARBA00022448"/>
    </source>
</evidence>
<keyword evidence="3" id="KW-1003">Cell membrane</keyword>
<dbReference type="InterPro" id="IPR035906">
    <property type="entry name" value="MetI-like_sf"/>
</dbReference>
<evidence type="ECO:0000256" key="1">
    <source>
        <dbReference type="ARBA" id="ARBA00004651"/>
    </source>
</evidence>
<dbReference type="PROSITE" id="PS50928">
    <property type="entry name" value="ABC_TM1"/>
    <property type="match status" value="1"/>
</dbReference>
<keyword evidence="2 7" id="KW-0813">Transport</keyword>
<dbReference type="SUPFAM" id="SSF161098">
    <property type="entry name" value="MetI-like"/>
    <property type="match status" value="1"/>
</dbReference>
<dbReference type="GO" id="GO:0055085">
    <property type="term" value="P:transmembrane transport"/>
    <property type="evidence" value="ECO:0007669"/>
    <property type="project" value="InterPro"/>
</dbReference>
<dbReference type="EMBL" id="KC246928">
    <property type="protein sequence ID" value="AHF26610.1"/>
    <property type="molecule type" value="Genomic_DNA"/>
</dbReference>
<keyword evidence="5 7" id="KW-1133">Transmembrane helix</keyword>
<feature type="domain" description="ABC transmembrane type-1" evidence="8">
    <location>
        <begin position="87"/>
        <end position="278"/>
    </location>
</feature>
<feature type="transmembrane region" description="Helical" evidence="7">
    <location>
        <begin position="20"/>
        <end position="41"/>
    </location>
</feature>